<dbReference type="CDD" id="cd02440">
    <property type="entry name" value="AdoMet_MTases"/>
    <property type="match status" value="1"/>
</dbReference>
<dbReference type="STRING" id="1890364.A0A2P6N377"/>
<dbReference type="GO" id="GO:0005737">
    <property type="term" value="C:cytoplasm"/>
    <property type="evidence" value="ECO:0007669"/>
    <property type="project" value="TreeGrafter"/>
</dbReference>
<feature type="region of interest" description="Disordered" evidence="1">
    <location>
        <begin position="1"/>
        <end position="28"/>
    </location>
</feature>
<dbReference type="GO" id="GO:0016279">
    <property type="term" value="F:protein-lysine N-methyltransferase activity"/>
    <property type="evidence" value="ECO:0007669"/>
    <property type="project" value="TreeGrafter"/>
</dbReference>
<dbReference type="Gene3D" id="3.40.50.150">
    <property type="entry name" value="Vaccinia Virus protein VP39"/>
    <property type="match status" value="1"/>
</dbReference>
<name>A0A2P6N377_9EUKA</name>
<reference evidence="3 4" key="1">
    <citation type="journal article" date="2018" name="Genome Biol. Evol.">
        <title>Multiple Roots of Fruiting Body Formation in Amoebozoa.</title>
        <authorList>
            <person name="Hillmann F."/>
            <person name="Forbes G."/>
            <person name="Novohradska S."/>
            <person name="Ferling I."/>
            <person name="Riege K."/>
            <person name="Groth M."/>
            <person name="Westermann M."/>
            <person name="Marz M."/>
            <person name="Spaller T."/>
            <person name="Winckler T."/>
            <person name="Schaap P."/>
            <person name="Glockner G."/>
        </authorList>
    </citation>
    <scope>NUCLEOTIDE SEQUENCE [LARGE SCALE GENOMIC DNA]</scope>
    <source>
        <strain evidence="3 4">Jena</strain>
    </source>
</reference>
<dbReference type="Pfam" id="PF13847">
    <property type="entry name" value="Methyltransf_31"/>
    <property type="match status" value="1"/>
</dbReference>
<proteinExistence type="predicted"/>
<dbReference type="PANTHER" id="PTHR12843">
    <property type="entry name" value="PROTEIN-LYSINE N-METHYLTRANSFERASE METTL10"/>
    <property type="match status" value="1"/>
</dbReference>
<dbReference type="InterPro" id="IPR025714">
    <property type="entry name" value="Methyltranfer_dom"/>
</dbReference>
<dbReference type="Proteomes" id="UP000241769">
    <property type="component" value="Unassembled WGS sequence"/>
</dbReference>
<evidence type="ECO:0000256" key="1">
    <source>
        <dbReference type="SAM" id="MobiDB-lite"/>
    </source>
</evidence>
<evidence type="ECO:0000313" key="4">
    <source>
        <dbReference type="Proteomes" id="UP000241769"/>
    </source>
</evidence>
<evidence type="ECO:0000313" key="3">
    <source>
        <dbReference type="EMBL" id="PRP78410.1"/>
    </source>
</evidence>
<dbReference type="OrthoDB" id="540004at2759"/>
<dbReference type="AlphaFoldDB" id="A0A2P6N377"/>
<dbReference type="SUPFAM" id="SSF53335">
    <property type="entry name" value="S-adenosyl-L-methionine-dependent methyltransferases"/>
    <property type="match status" value="1"/>
</dbReference>
<comment type="caution">
    <text evidence="3">The sequence shown here is derived from an EMBL/GenBank/DDBJ whole genome shotgun (WGS) entry which is preliminary data.</text>
</comment>
<organism evidence="3 4">
    <name type="scientific">Planoprotostelium fungivorum</name>
    <dbReference type="NCBI Taxonomy" id="1890364"/>
    <lineage>
        <taxon>Eukaryota</taxon>
        <taxon>Amoebozoa</taxon>
        <taxon>Evosea</taxon>
        <taxon>Variosea</taxon>
        <taxon>Cavosteliida</taxon>
        <taxon>Cavosteliaceae</taxon>
        <taxon>Planoprotostelium</taxon>
    </lineage>
</organism>
<feature type="compositionally biased region" description="Basic and acidic residues" evidence="1">
    <location>
        <begin position="11"/>
        <end position="24"/>
    </location>
</feature>
<keyword evidence="4" id="KW-1185">Reference proteome</keyword>
<dbReference type="InterPro" id="IPR029063">
    <property type="entry name" value="SAM-dependent_MTases_sf"/>
</dbReference>
<dbReference type="InParanoid" id="A0A2P6N377"/>
<accession>A0A2P6N377</accession>
<evidence type="ECO:0000259" key="2">
    <source>
        <dbReference type="Pfam" id="PF13847"/>
    </source>
</evidence>
<feature type="domain" description="Methyltransferase" evidence="2">
    <location>
        <begin position="121"/>
        <end position="255"/>
    </location>
</feature>
<dbReference type="PANTHER" id="PTHR12843:SF5">
    <property type="entry name" value="EEF1A LYSINE METHYLTRANSFERASE 2"/>
    <property type="match status" value="1"/>
</dbReference>
<gene>
    <name evidence="3" type="ORF">PROFUN_13714</name>
</gene>
<sequence length="295" mass="33353">MVSIMAGSDHLPMEDRMTGRDRPVEPQPSGFYRFNEEAEEVPADNPMLNFFVPLMLSMTLNNPKSYWNMTYTQQMDTFQQLLKDRDPAGEEPILDSLFVWYGNECVAVSLMLIKQLIGISNQSSILDLGTGNGHFCEALSTIGFEKITGSDFSESAIELAKSIQQSHAESMHHISYIEDDILQSSFSDDRFEVIYDKGTLDSIAMVSSNLVPDEIPEEKGEPPAVETYREEVIRILKPGGYLIVVSCNHTKDELLDLFVKQTGGAMMMQHEVDVFTDLRILCFQKQIRDNNLMID</sequence>
<dbReference type="EMBL" id="MDYQ01000225">
    <property type="protein sequence ID" value="PRP78410.1"/>
    <property type="molecule type" value="Genomic_DNA"/>
</dbReference>
<protein>
    <recommendedName>
        <fullName evidence="2">Methyltransferase domain-containing protein</fullName>
    </recommendedName>
</protein>